<organism evidence="1 2">
    <name type="scientific">Pectobacterium polaris</name>
    <dbReference type="NCBI Taxonomy" id="2042057"/>
    <lineage>
        <taxon>Bacteria</taxon>
        <taxon>Pseudomonadati</taxon>
        <taxon>Pseudomonadota</taxon>
        <taxon>Gammaproteobacteria</taxon>
        <taxon>Enterobacterales</taxon>
        <taxon>Pectobacteriaceae</taxon>
        <taxon>Pectobacterium</taxon>
    </lineage>
</organism>
<comment type="caution">
    <text evidence="1">The sequence shown here is derived from an EMBL/GenBank/DDBJ whole genome shotgun (WGS) entry which is preliminary data.</text>
</comment>
<evidence type="ECO:0000313" key="2">
    <source>
        <dbReference type="Proteomes" id="UP000696310"/>
    </source>
</evidence>
<protein>
    <submittedName>
        <fullName evidence="1">Uncharacterized protein</fullName>
    </submittedName>
</protein>
<gene>
    <name evidence="1" type="ORF">IM880_12665</name>
</gene>
<sequence length="83" mass="9123">MTNLMLTEHELANLNANLATVIDQKTLEIIFAAKEQDRATANMFIKPLVTSMGKQRPVLTYGQEQISEMVDQMETAAPISAAA</sequence>
<name>A0AAW4P121_9GAMM</name>
<proteinExistence type="predicted"/>
<accession>A0AAW4P121</accession>
<reference evidence="1" key="1">
    <citation type="journal article" date="2021" name="bioRxiv">
        <title>Identification of Pectobacterium species isolated from the soft rot of tetecho (Neobuxbaumia tetetzo), a columnar cactus, and associated metagenomics.</title>
        <authorList>
            <person name="Vargas-Peralta D."/>
            <person name="Narvaez-Barragan D.A."/>
            <person name="de Sandozequi A."/>
            <person name="Romero-Gutierrez M.F."/>
            <person name="Segovia L."/>
            <person name="Martinez-Anaya C."/>
            <person name="Alcaraz L.D."/>
            <person name="de la Torre Almaraz R."/>
        </authorList>
    </citation>
    <scope>NUCLEOTIDE SEQUENCE</scope>
    <source>
        <strain evidence="1">A3</strain>
    </source>
</reference>
<reference evidence="1" key="2">
    <citation type="submission" date="2021-01" db="EMBL/GenBank/DDBJ databases">
        <authorList>
            <person name="Vargas Peralta D."/>
        </authorList>
    </citation>
    <scope>NUCLEOTIDE SEQUENCE</scope>
    <source>
        <strain evidence="1">A3</strain>
    </source>
</reference>
<dbReference type="Proteomes" id="UP000696310">
    <property type="component" value="Unassembled WGS sequence"/>
</dbReference>
<dbReference type="AlphaFoldDB" id="A0AAW4P121"/>
<dbReference type="EMBL" id="JAESHX010000058">
    <property type="protein sequence ID" value="MBW5893068.1"/>
    <property type="molecule type" value="Genomic_DNA"/>
</dbReference>
<evidence type="ECO:0000313" key="1">
    <source>
        <dbReference type="EMBL" id="MBW5893068.1"/>
    </source>
</evidence>